<dbReference type="GO" id="GO:0046314">
    <property type="term" value="P:phosphocreatine biosynthetic process"/>
    <property type="evidence" value="ECO:0007669"/>
    <property type="project" value="InterPro"/>
</dbReference>
<dbReference type="Gene3D" id="3.30.590.10">
    <property type="entry name" value="Glutamine synthetase/guanido kinase, catalytic domain"/>
    <property type="match status" value="2"/>
</dbReference>
<reference evidence="10 11" key="1">
    <citation type="journal article" date="2013" name="Curr. Biol.">
        <title>The Genome of the Foraminiferan Reticulomyxa filosa.</title>
        <authorList>
            <person name="Glockner G."/>
            <person name="Hulsmann N."/>
            <person name="Schleicher M."/>
            <person name="Noegel A.A."/>
            <person name="Eichinger L."/>
            <person name="Gallinger C."/>
            <person name="Pawlowski J."/>
            <person name="Sierra R."/>
            <person name="Euteneuer U."/>
            <person name="Pillet L."/>
            <person name="Moustafa A."/>
            <person name="Platzer M."/>
            <person name="Groth M."/>
            <person name="Szafranski K."/>
            <person name="Schliwa M."/>
        </authorList>
    </citation>
    <scope>NUCLEOTIDE SEQUENCE [LARGE SCALE GENOMIC DNA]</scope>
</reference>
<evidence type="ECO:0000256" key="3">
    <source>
        <dbReference type="ARBA" id="ARBA00022741"/>
    </source>
</evidence>
<keyword evidence="8" id="KW-0812">Transmembrane</keyword>
<dbReference type="Gene3D" id="1.10.135.10">
    <property type="entry name" value="ATP:guanido phosphotransferase, N-terminal domain"/>
    <property type="match status" value="1"/>
</dbReference>
<keyword evidence="4" id="KW-0418">Kinase</keyword>
<dbReference type="InterPro" id="IPR036802">
    <property type="entry name" value="ATP-guanido_PTrfase_N_sf"/>
</dbReference>
<feature type="domain" description="Phosphagen kinase N-terminal" evidence="9">
    <location>
        <begin position="175"/>
        <end position="257"/>
    </location>
</feature>
<keyword evidence="3" id="KW-0547">Nucleotide-binding</keyword>
<sequence>MIYATYTSLSIILLNIQISFFFFFFFRFDLFFFLISFQFFVLYLMACITTHKKKKIPQNCRLGGGKKELVWKNSVLGGFLLLYPSIKLLAECICVFHPGSIFLFLLFCLFNEQFIACVTTFKKATFYRIKIFFSCKLKILFCGGEQFWLGQVFILKLTKQIKNYQKNRFCDIMYGFFDPLENFPDLSHHDNFLAKCLTKELYASLFEQTSATGFSLDKAIQVGIDCPNEPIGMYFGDEDSFRVFWPLLEKIIEKSQPYFAHSNESTKKKFQVSKHVSNVSSLVTNPYESGPIKSNELVTLLATKVKRYTFHIRRNLKGYNLPTHCTRAERREVNIRLTDVLSNLPLQKEKQTSGNEINDEIKEEKTTGSTNLKKQKSSETKTGNNTNKPSGSKLKAKGDNGKEPVQKNVPKDKHQSKNNDVNNSEAAKTNTKAKPLSQETKIKANNSNARNSKIMEKKENVALTTQNLANKSSKVTNEKKSKLTPSTATSASVFNANDVENNYQDVNAIENNHIIELTNVDEGCLGELEQLKLAPHRDLSLSDIYLVSGLSRDFPDARSIFYNKDAQVGAWTNHENHLEMVVHCDGMDFRRAFEKFIFVHERSL</sequence>
<keyword evidence="8" id="KW-1133">Transmembrane helix</keyword>
<dbReference type="PANTHER" id="PTHR11547:SF57">
    <property type="entry name" value="PHOSPHAGEN KINASE C-TERMINAL DOMAIN-CONTAINING PROTEIN"/>
    <property type="match status" value="1"/>
</dbReference>
<evidence type="ECO:0000256" key="1">
    <source>
        <dbReference type="ARBA" id="ARBA00006798"/>
    </source>
</evidence>
<dbReference type="Pfam" id="PF02807">
    <property type="entry name" value="ATP-gua_PtransN"/>
    <property type="match status" value="1"/>
</dbReference>
<feature type="transmembrane region" description="Helical" evidence="8">
    <location>
        <begin position="7"/>
        <end position="25"/>
    </location>
</feature>
<dbReference type="OrthoDB" id="430219at2759"/>
<proteinExistence type="inferred from homology"/>
<comment type="caution">
    <text evidence="10">The sequence shown here is derived from an EMBL/GenBank/DDBJ whole genome shotgun (WGS) entry which is preliminary data.</text>
</comment>
<dbReference type="AlphaFoldDB" id="X6NHX6"/>
<keyword evidence="8" id="KW-0472">Membrane</keyword>
<dbReference type="InterPro" id="IPR022414">
    <property type="entry name" value="ATP-guanido_PTrfase_cat"/>
</dbReference>
<name>X6NHX6_RETFI</name>
<dbReference type="InterPro" id="IPR022413">
    <property type="entry name" value="ATP-guanido_PTrfase_N"/>
</dbReference>
<feature type="transmembrane region" description="Helical" evidence="8">
    <location>
        <begin position="31"/>
        <end position="48"/>
    </location>
</feature>
<feature type="region of interest" description="Disordered" evidence="7">
    <location>
        <begin position="346"/>
        <end position="454"/>
    </location>
</feature>
<dbReference type="Proteomes" id="UP000023152">
    <property type="component" value="Unassembled WGS sequence"/>
</dbReference>
<feature type="compositionally biased region" description="Basic and acidic residues" evidence="7">
    <location>
        <begin position="396"/>
        <end position="417"/>
    </location>
</feature>
<feature type="transmembrane region" description="Helical" evidence="8">
    <location>
        <begin position="69"/>
        <end position="89"/>
    </location>
</feature>
<dbReference type="GO" id="GO:0005739">
    <property type="term" value="C:mitochondrion"/>
    <property type="evidence" value="ECO:0007669"/>
    <property type="project" value="TreeGrafter"/>
</dbReference>
<comment type="similarity">
    <text evidence="1 6">Belongs to the ATP:guanido phosphotransferase family.</text>
</comment>
<evidence type="ECO:0000256" key="8">
    <source>
        <dbReference type="SAM" id="Phobius"/>
    </source>
</evidence>
<dbReference type="InterPro" id="IPR000749">
    <property type="entry name" value="ATP-guanido_PTrfase"/>
</dbReference>
<evidence type="ECO:0000256" key="2">
    <source>
        <dbReference type="ARBA" id="ARBA00022679"/>
    </source>
</evidence>
<evidence type="ECO:0000256" key="4">
    <source>
        <dbReference type="ARBA" id="ARBA00022777"/>
    </source>
</evidence>
<evidence type="ECO:0000256" key="5">
    <source>
        <dbReference type="ARBA" id="ARBA00022840"/>
    </source>
</evidence>
<keyword evidence="2" id="KW-0808">Transferase</keyword>
<protein>
    <recommendedName>
        <fullName evidence="9">Phosphagen kinase N-terminal domain-containing protein</fullName>
    </recommendedName>
</protein>
<evidence type="ECO:0000256" key="6">
    <source>
        <dbReference type="PROSITE-ProRule" id="PRU00842"/>
    </source>
</evidence>
<dbReference type="Pfam" id="PF00217">
    <property type="entry name" value="ATP-gua_Ptrans"/>
    <property type="match status" value="1"/>
</dbReference>
<dbReference type="InterPro" id="IPR014746">
    <property type="entry name" value="Gln_synth/guanido_kin_cat_dom"/>
</dbReference>
<dbReference type="PROSITE" id="PS51509">
    <property type="entry name" value="PHOSPHAGEN_KINASE_N"/>
    <property type="match status" value="1"/>
</dbReference>
<dbReference type="SUPFAM" id="SSF48034">
    <property type="entry name" value="Guanido kinase N-terminal domain"/>
    <property type="match status" value="1"/>
</dbReference>
<organism evidence="10 11">
    <name type="scientific">Reticulomyxa filosa</name>
    <dbReference type="NCBI Taxonomy" id="46433"/>
    <lineage>
        <taxon>Eukaryota</taxon>
        <taxon>Sar</taxon>
        <taxon>Rhizaria</taxon>
        <taxon>Retaria</taxon>
        <taxon>Foraminifera</taxon>
        <taxon>Monothalamids</taxon>
        <taxon>Reticulomyxidae</taxon>
        <taxon>Reticulomyxa</taxon>
    </lineage>
</organism>
<feature type="compositionally biased region" description="Polar residues" evidence="7">
    <location>
        <begin position="418"/>
        <end position="451"/>
    </location>
</feature>
<accession>X6NHX6</accession>
<keyword evidence="5" id="KW-0067">ATP-binding</keyword>
<dbReference type="SUPFAM" id="SSF55931">
    <property type="entry name" value="Glutamine synthetase/guanido kinase"/>
    <property type="match status" value="2"/>
</dbReference>
<dbReference type="EMBL" id="ASPP01008222">
    <property type="protein sequence ID" value="ETO25900.1"/>
    <property type="molecule type" value="Genomic_DNA"/>
</dbReference>
<gene>
    <name evidence="10" type="ORF">RFI_11238</name>
</gene>
<feature type="transmembrane region" description="Helical" evidence="8">
    <location>
        <begin position="101"/>
        <end position="121"/>
    </location>
</feature>
<evidence type="ECO:0000259" key="9">
    <source>
        <dbReference type="PROSITE" id="PS51509"/>
    </source>
</evidence>
<dbReference type="GO" id="GO:0004111">
    <property type="term" value="F:creatine kinase activity"/>
    <property type="evidence" value="ECO:0007669"/>
    <property type="project" value="InterPro"/>
</dbReference>
<evidence type="ECO:0000313" key="11">
    <source>
        <dbReference type="Proteomes" id="UP000023152"/>
    </source>
</evidence>
<evidence type="ECO:0000313" key="10">
    <source>
        <dbReference type="EMBL" id="ETO25900.1"/>
    </source>
</evidence>
<dbReference type="GO" id="GO:0005524">
    <property type="term" value="F:ATP binding"/>
    <property type="evidence" value="ECO:0007669"/>
    <property type="project" value="UniProtKB-KW"/>
</dbReference>
<keyword evidence="11" id="KW-1185">Reference proteome</keyword>
<feature type="compositionally biased region" description="Polar residues" evidence="7">
    <location>
        <begin position="380"/>
        <end position="390"/>
    </location>
</feature>
<evidence type="ECO:0000256" key="7">
    <source>
        <dbReference type="SAM" id="MobiDB-lite"/>
    </source>
</evidence>
<dbReference type="PANTHER" id="PTHR11547">
    <property type="entry name" value="ARGININE OR CREATINE KINASE"/>
    <property type="match status" value="1"/>
</dbReference>